<reference evidence="1 2" key="1">
    <citation type="submission" date="2016-11" db="EMBL/GenBank/DDBJ databases">
        <authorList>
            <person name="Akoto F."/>
            <person name="Alhout A."/>
            <person name="Cudkevich N."/>
            <person name="Faltine-Gonzalez D.Z."/>
            <person name="Grapel M.S."/>
            <person name="Haleem M."/>
            <person name="Kenna M.A."/>
            <person name="Korenberg J.B."/>
            <person name="Lichak B.P."/>
            <person name="Mageeney C.M."/>
            <person name="McKinley L.N."/>
            <person name="Mendello K.R."/>
            <person name="Pyfer L.M."/>
            <person name="Ramirez W.A."/>
            <person name="Reisner J.R."/>
            <person name="Swope R.H."/>
            <person name="Thoonkuzhy M.J."/>
            <person name="Vargas L.A."/>
            <person name="Veliz C.A."/>
            <person name="Zhang K.D."/>
            <person name="Zuilkoski C.M."/>
            <person name="Ware V.C."/>
            <person name="Garlena R.A."/>
            <person name="Russell D.A."/>
            <person name="Pope W.H."/>
            <person name="Jacobs-Sera D."/>
            <person name="Hendrix R.W."/>
            <person name="Hatfull G.F."/>
        </authorList>
    </citation>
    <scope>NUCLEOTIDE SEQUENCE [LARGE SCALE GENOMIC DNA]</scope>
</reference>
<evidence type="ECO:0000313" key="2">
    <source>
        <dbReference type="Proteomes" id="UP000224050"/>
    </source>
</evidence>
<evidence type="ECO:0000313" key="1">
    <source>
        <dbReference type="EMBL" id="APD19173.1"/>
    </source>
</evidence>
<sequence length="104" mass="11238">MNVGELKRAIAELPDDMPVLIAGETGAGDEPNLYVIPANVTHHTYGSRAAEGYASPQTVAFYRERGELVENTSALLLSEWGNDEGEDITPRRDHTIIDGEVVSG</sequence>
<protein>
    <submittedName>
        <fullName evidence="1">Uncharacterized protein</fullName>
    </submittedName>
</protein>
<dbReference type="Proteomes" id="UP000224050">
    <property type="component" value="Segment"/>
</dbReference>
<dbReference type="EMBL" id="KY087992">
    <property type="protein sequence ID" value="APD19173.1"/>
    <property type="molecule type" value="Genomic_DNA"/>
</dbReference>
<organism evidence="1 2">
    <name type="scientific">Mycobacterium phage Mitti</name>
    <dbReference type="NCBI Taxonomy" id="1917488"/>
    <lineage>
        <taxon>Viruses</taxon>
        <taxon>Duplodnaviria</taxon>
        <taxon>Heunggongvirae</taxon>
        <taxon>Uroviricota</taxon>
        <taxon>Caudoviricetes</taxon>
        <taxon>Weiservirinae</taxon>
        <taxon>Fionnbharthvirus</taxon>
        <taxon>Fionnbharthvirus fionnbharth</taxon>
    </lineage>
</organism>
<accession>A0A1J0MDQ1</accession>
<gene>
    <name evidence="1" type="ORF">SEA_MITTI_41</name>
</gene>
<proteinExistence type="predicted"/>
<name>A0A1J0MDQ1_9CAUD</name>